<proteinExistence type="predicted"/>
<sequence length="52" mass="6082">MAGDLKADEDELLRLADKVPASIRKRIRQWPELFRRLAKMAKKTSDRLETTL</sequence>
<dbReference type="EMBL" id="AFAR01000120">
    <property type="protein sequence ID" value="EGF27994.1"/>
    <property type="molecule type" value="Genomic_DNA"/>
</dbReference>
<protein>
    <submittedName>
        <fullName evidence="1">Uncharacterized protein</fullName>
    </submittedName>
</protein>
<comment type="caution">
    <text evidence="1">The sequence shown here is derived from an EMBL/GenBank/DDBJ whole genome shotgun (WGS) entry which is preliminary data.</text>
</comment>
<dbReference type="Proteomes" id="UP000006222">
    <property type="component" value="Unassembled WGS sequence"/>
</dbReference>
<dbReference type="AlphaFoldDB" id="F2AQU0"/>
<evidence type="ECO:0000313" key="1">
    <source>
        <dbReference type="EMBL" id="EGF27994.1"/>
    </source>
</evidence>
<organism evidence="1 2">
    <name type="scientific">Rhodopirellula baltica WH47</name>
    <dbReference type="NCBI Taxonomy" id="991778"/>
    <lineage>
        <taxon>Bacteria</taxon>
        <taxon>Pseudomonadati</taxon>
        <taxon>Planctomycetota</taxon>
        <taxon>Planctomycetia</taxon>
        <taxon>Pirellulales</taxon>
        <taxon>Pirellulaceae</taxon>
        <taxon>Rhodopirellula</taxon>
    </lineage>
</organism>
<accession>F2AQU0</accession>
<evidence type="ECO:0000313" key="2">
    <source>
        <dbReference type="Proteomes" id="UP000006222"/>
    </source>
</evidence>
<gene>
    <name evidence="1" type="ORF">RBWH47_01449</name>
</gene>
<reference evidence="1 2" key="1">
    <citation type="journal article" date="2013" name="Mar. Genomics">
        <title>Expression of sulfatases in Rhodopirellula baltica and the diversity of sulfatases in the genus Rhodopirellula.</title>
        <authorList>
            <person name="Wegner C.E."/>
            <person name="Richter-Heitmann T."/>
            <person name="Klindworth A."/>
            <person name="Klockow C."/>
            <person name="Richter M."/>
            <person name="Achstetter T."/>
            <person name="Glockner F.O."/>
            <person name="Harder J."/>
        </authorList>
    </citation>
    <scope>NUCLEOTIDE SEQUENCE [LARGE SCALE GENOMIC DNA]</scope>
    <source>
        <strain evidence="1 2">WH47</strain>
    </source>
</reference>
<name>F2AQU0_RHOBT</name>